<name>A0A9Q1QB14_9CARY</name>
<reference evidence="1" key="1">
    <citation type="submission" date="2022-04" db="EMBL/GenBank/DDBJ databases">
        <title>Carnegiea gigantea Genome sequencing and assembly v2.</title>
        <authorList>
            <person name="Copetti D."/>
            <person name="Sanderson M.J."/>
            <person name="Burquez A."/>
            <person name="Wojciechowski M.F."/>
        </authorList>
    </citation>
    <scope>NUCLEOTIDE SEQUENCE</scope>
    <source>
        <strain evidence="1">SGP5-SGP5p</strain>
        <tissue evidence="1">Aerial part</tissue>
    </source>
</reference>
<gene>
    <name evidence="1" type="ORF">Cgig2_032965</name>
</gene>
<sequence>MLSTRYTGGGTWMDAPPCMGLCWIFQRGPGRVGVWKHDGGRRELDDTFMGGACSTHATPPGRIAWIVDNIMLQWILYGAVIDLMCAQLMKSTSYTTLAPPPEQYNTTNISEKAGPSGSTHDVNALLRRWHVDGRVSVYGVVLDFSARLGQIRGLETRWRKKGVRRHLRRRRVYTCHPSSTDLMGMIASFPQTVINSEESTYYWCLKEILKRLACGNVTKRRNAVDVISKLIRISSNSPQVICFNGGD</sequence>
<evidence type="ECO:0000313" key="1">
    <source>
        <dbReference type="EMBL" id="KAJ8435074.1"/>
    </source>
</evidence>
<comment type="caution">
    <text evidence="1">The sequence shown here is derived from an EMBL/GenBank/DDBJ whole genome shotgun (WGS) entry which is preliminary data.</text>
</comment>
<dbReference type="AlphaFoldDB" id="A0A9Q1QB14"/>
<protein>
    <submittedName>
        <fullName evidence="1">Uncharacterized protein</fullName>
    </submittedName>
</protein>
<dbReference type="Proteomes" id="UP001153076">
    <property type="component" value="Unassembled WGS sequence"/>
</dbReference>
<organism evidence="1 2">
    <name type="scientific">Carnegiea gigantea</name>
    <dbReference type="NCBI Taxonomy" id="171969"/>
    <lineage>
        <taxon>Eukaryota</taxon>
        <taxon>Viridiplantae</taxon>
        <taxon>Streptophyta</taxon>
        <taxon>Embryophyta</taxon>
        <taxon>Tracheophyta</taxon>
        <taxon>Spermatophyta</taxon>
        <taxon>Magnoliopsida</taxon>
        <taxon>eudicotyledons</taxon>
        <taxon>Gunneridae</taxon>
        <taxon>Pentapetalae</taxon>
        <taxon>Caryophyllales</taxon>
        <taxon>Cactineae</taxon>
        <taxon>Cactaceae</taxon>
        <taxon>Cactoideae</taxon>
        <taxon>Echinocereeae</taxon>
        <taxon>Carnegiea</taxon>
    </lineage>
</organism>
<dbReference type="EMBL" id="JAKOGI010000436">
    <property type="protein sequence ID" value="KAJ8435074.1"/>
    <property type="molecule type" value="Genomic_DNA"/>
</dbReference>
<keyword evidence="2" id="KW-1185">Reference proteome</keyword>
<proteinExistence type="predicted"/>
<evidence type="ECO:0000313" key="2">
    <source>
        <dbReference type="Proteomes" id="UP001153076"/>
    </source>
</evidence>
<accession>A0A9Q1QB14</accession>